<dbReference type="NCBIfam" id="NF003592">
    <property type="entry name" value="PRK05254.1-5"/>
    <property type="match status" value="1"/>
</dbReference>
<evidence type="ECO:0000256" key="8">
    <source>
        <dbReference type="ARBA" id="ARBA00022801"/>
    </source>
</evidence>
<dbReference type="SMART" id="SM00986">
    <property type="entry name" value="UDG"/>
    <property type="match status" value="1"/>
</dbReference>
<comment type="subcellular location">
    <subcellularLocation>
        <location evidence="3 10">Cytoplasm</location>
    </subcellularLocation>
</comment>
<evidence type="ECO:0000259" key="12">
    <source>
        <dbReference type="SMART" id="SM00986"/>
    </source>
</evidence>
<proteinExistence type="inferred from homology"/>
<dbReference type="PROSITE" id="PS00130">
    <property type="entry name" value="U_DNA_GLYCOSYLASE"/>
    <property type="match status" value="1"/>
</dbReference>
<dbReference type="PANTHER" id="PTHR11264:SF0">
    <property type="entry name" value="URACIL-DNA GLYCOSYLASE"/>
    <property type="match status" value="1"/>
</dbReference>
<keyword evidence="6 10" id="KW-0963">Cytoplasm</keyword>
<dbReference type="InterPro" id="IPR002043">
    <property type="entry name" value="UDG_fam1"/>
</dbReference>
<dbReference type="EC" id="3.2.2.27" evidence="5 10"/>
<comment type="function">
    <text evidence="2 10">Excises uracil residues from the DNA which can arise as a result of misincorporation of dUMP residues by DNA polymerase or due to deamination of cytosine.</text>
</comment>
<dbReference type="InterPro" id="IPR005122">
    <property type="entry name" value="Uracil-DNA_glycosylase-like"/>
</dbReference>
<dbReference type="SMART" id="SM00987">
    <property type="entry name" value="UreE_C"/>
    <property type="match status" value="1"/>
</dbReference>
<evidence type="ECO:0000256" key="11">
    <source>
        <dbReference type="PROSITE-ProRule" id="PRU10072"/>
    </source>
</evidence>
<dbReference type="HAMAP" id="MF_00148">
    <property type="entry name" value="UDG"/>
    <property type="match status" value="1"/>
</dbReference>
<dbReference type="GO" id="GO:0004844">
    <property type="term" value="F:uracil DNA N-glycosylase activity"/>
    <property type="evidence" value="ECO:0007669"/>
    <property type="project" value="UniProtKB-UniRule"/>
</dbReference>
<evidence type="ECO:0000256" key="7">
    <source>
        <dbReference type="ARBA" id="ARBA00022763"/>
    </source>
</evidence>
<dbReference type="GO" id="GO:0097510">
    <property type="term" value="P:base-excision repair, AP site formation via deaminated base removal"/>
    <property type="evidence" value="ECO:0007669"/>
    <property type="project" value="TreeGrafter"/>
</dbReference>
<keyword evidence="9 10" id="KW-0234">DNA repair</keyword>
<dbReference type="CDD" id="cd10027">
    <property type="entry name" value="UDG-F1-like"/>
    <property type="match status" value="1"/>
</dbReference>
<sequence>MPVRPLHENVHPSWVPALEPVSATIARLGEFLRAEVAAGRGYLPAGDAVLRAFSVPMDDVRVLIVGQDPYPTPGHPVGLSFSVAPDVRPVPRSLQNIHQELRTDLGLPTPSTGDLTPWFERGVMLLNRVLTVRPGKPASHQGKGWEDVTEQAIRSLVARGGPLVAILWGRQAQSLAPMLGRVPRIESAHPSPLSARSGFFGSRPFSRANELLREQGAEPIDWSLA</sequence>
<name>W9GKN3_9MICO</name>
<keyword evidence="8 10" id="KW-0378">Hydrolase</keyword>
<dbReference type="FunFam" id="3.40.470.10:FF:000006">
    <property type="entry name" value="Uracil-DNA glycosylase"/>
    <property type="match status" value="1"/>
</dbReference>
<evidence type="ECO:0000256" key="1">
    <source>
        <dbReference type="ARBA" id="ARBA00001400"/>
    </source>
</evidence>
<dbReference type="RefSeq" id="WP_034715066.1">
    <property type="nucleotide sequence ID" value="NZ_AWQS01000039.1"/>
</dbReference>
<dbReference type="Pfam" id="PF03167">
    <property type="entry name" value="UDG"/>
    <property type="match status" value="1"/>
</dbReference>
<keyword evidence="14" id="KW-1185">Reference proteome</keyword>
<keyword evidence="7 10" id="KW-0227">DNA damage</keyword>
<evidence type="ECO:0000256" key="4">
    <source>
        <dbReference type="ARBA" id="ARBA00008184"/>
    </source>
</evidence>
<dbReference type="PATRIC" id="fig|584657.3.peg.1430"/>
<dbReference type="NCBIfam" id="NF003588">
    <property type="entry name" value="PRK05254.1-1"/>
    <property type="match status" value="1"/>
</dbReference>
<dbReference type="Proteomes" id="UP000019494">
    <property type="component" value="Unassembled WGS sequence"/>
</dbReference>
<gene>
    <name evidence="10" type="primary">ung</name>
    <name evidence="13" type="ORF">N864_20080</name>
</gene>
<comment type="catalytic activity">
    <reaction evidence="1 10">
        <text>Hydrolyzes single-stranded DNA or mismatched double-stranded DNA and polynucleotides, releasing free uracil.</text>
        <dbReference type="EC" id="3.2.2.27"/>
    </reaction>
</comment>
<dbReference type="InterPro" id="IPR018085">
    <property type="entry name" value="Ura-DNA_Glyclase_AS"/>
</dbReference>
<dbReference type="InterPro" id="IPR036895">
    <property type="entry name" value="Uracil-DNA_glycosylase-like_sf"/>
</dbReference>
<evidence type="ECO:0000313" key="14">
    <source>
        <dbReference type="Proteomes" id="UP000019494"/>
    </source>
</evidence>
<evidence type="ECO:0000313" key="13">
    <source>
        <dbReference type="EMBL" id="EWT06640.1"/>
    </source>
</evidence>
<evidence type="ECO:0000256" key="9">
    <source>
        <dbReference type="ARBA" id="ARBA00023204"/>
    </source>
</evidence>
<evidence type="ECO:0000256" key="10">
    <source>
        <dbReference type="HAMAP-Rule" id="MF_00148"/>
    </source>
</evidence>
<dbReference type="AlphaFoldDB" id="W9GKN3"/>
<evidence type="ECO:0000256" key="5">
    <source>
        <dbReference type="ARBA" id="ARBA00012030"/>
    </source>
</evidence>
<evidence type="ECO:0000256" key="3">
    <source>
        <dbReference type="ARBA" id="ARBA00004496"/>
    </source>
</evidence>
<dbReference type="SUPFAM" id="SSF52141">
    <property type="entry name" value="Uracil-DNA glycosylase-like"/>
    <property type="match status" value="1"/>
</dbReference>
<reference evidence="14" key="1">
    <citation type="submission" date="2013-08" db="EMBL/GenBank/DDBJ databases">
        <title>Intrasporangium oryzae NRRL B-24470.</title>
        <authorList>
            <person name="Liu H."/>
            <person name="Wang G."/>
        </authorList>
    </citation>
    <scope>NUCLEOTIDE SEQUENCE [LARGE SCALE GENOMIC DNA]</scope>
    <source>
        <strain evidence="14">Q5-1</strain>
    </source>
</reference>
<dbReference type="OrthoDB" id="9804372at2"/>
<feature type="active site" description="Proton acceptor" evidence="10 11">
    <location>
        <position position="68"/>
    </location>
</feature>
<comment type="caution">
    <text evidence="13">The sequence shown here is derived from an EMBL/GenBank/DDBJ whole genome shotgun (WGS) entry which is preliminary data.</text>
</comment>
<dbReference type="EMBL" id="AWQS01000039">
    <property type="protein sequence ID" value="EWT06640.1"/>
    <property type="molecule type" value="Genomic_DNA"/>
</dbReference>
<dbReference type="Gene3D" id="3.40.470.10">
    <property type="entry name" value="Uracil-DNA glycosylase-like domain"/>
    <property type="match status" value="1"/>
</dbReference>
<dbReference type="GO" id="GO:0005737">
    <property type="term" value="C:cytoplasm"/>
    <property type="evidence" value="ECO:0007669"/>
    <property type="project" value="UniProtKB-SubCell"/>
</dbReference>
<evidence type="ECO:0000256" key="2">
    <source>
        <dbReference type="ARBA" id="ARBA00002631"/>
    </source>
</evidence>
<evidence type="ECO:0000256" key="6">
    <source>
        <dbReference type="ARBA" id="ARBA00022490"/>
    </source>
</evidence>
<organism evidence="13 14">
    <name type="scientific">Intrasporangium chromatireducens Q5-1</name>
    <dbReference type="NCBI Taxonomy" id="584657"/>
    <lineage>
        <taxon>Bacteria</taxon>
        <taxon>Bacillati</taxon>
        <taxon>Actinomycetota</taxon>
        <taxon>Actinomycetes</taxon>
        <taxon>Micrococcales</taxon>
        <taxon>Intrasporangiaceae</taxon>
        <taxon>Intrasporangium</taxon>
    </lineage>
</organism>
<protein>
    <recommendedName>
        <fullName evidence="5 10">Uracil-DNA glycosylase</fullName>
        <shortName evidence="10">UDG</shortName>
        <ecNumber evidence="5 10">3.2.2.27</ecNumber>
    </recommendedName>
</protein>
<accession>W9GKN3</accession>
<feature type="domain" description="Uracil-DNA glycosylase-like" evidence="12">
    <location>
        <begin position="53"/>
        <end position="212"/>
    </location>
</feature>
<comment type="similarity">
    <text evidence="4 10">Belongs to the uracil-DNA glycosylase (UDG) superfamily. UNG family.</text>
</comment>
<dbReference type="PANTHER" id="PTHR11264">
    <property type="entry name" value="URACIL-DNA GLYCOSYLASE"/>
    <property type="match status" value="1"/>
</dbReference>